<keyword evidence="5" id="KW-0812">Transmembrane</keyword>
<feature type="repeat" description="ANK" evidence="3">
    <location>
        <begin position="1104"/>
        <end position="1136"/>
    </location>
</feature>
<feature type="transmembrane region" description="Helical" evidence="5">
    <location>
        <begin position="244"/>
        <end position="266"/>
    </location>
</feature>
<evidence type="ECO:0000256" key="2">
    <source>
        <dbReference type="ARBA" id="ARBA00023043"/>
    </source>
</evidence>
<dbReference type="Pfam" id="PF12796">
    <property type="entry name" value="Ank_2"/>
    <property type="match status" value="4"/>
</dbReference>
<accession>A0ABY0HHI4</accession>
<feature type="compositionally biased region" description="Polar residues" evidence="4">
    <location>
        <begin position="443"/>
        <end position="455"/>
    </location>
</feature>
<dbReference type="PROSITE" id="PS50088">
    <property type="entry name" value="ANK_REPEAT"/>
    <property type="match status" value="7"/>
</dbReference>
<feature type="transmembrane region" description="Helical" evidence="5">
    <location>
        <begin position="58"/>
        <end position="80"/>
    </location>
</feature>
<feature type="repeat" description="ANK" evidence="3">
    <location>
        <begin position="1321"/>
        <end position="1353"/>
    </location>
</feature>
<dbReference type="SUPFAM" id="SSF48403">
    <property type="entry name" value="Ankyrin repeat"/>
    <property type="match status" value="2"/>
</dbReference>
<keyword evidence="6" id="KW-0732">Signal</keyword>
<keyword evidence="5" id="KW-1133">Transmembrane helix</keyword>
<dbReference type="SMART" id="SM00248">
    <property type="entry name" value="ANK"/>
    <property type="match status" value="11"/>
</dbReference>
<feature type="signal peptide" evidence="6">
    <location>
        <begin position="1"/>
        <end position="18"/>
    </location>
</feature>
<reference evidence="7 8" key="1">
    <citation type="submission" date="2018-06" db="EMBL/GenBank/DDBJ databases">
        <title>Complete Genomes of Monosporascus.</title>
        <authorList>
            <person name="Robinson A.J."/>
            <person name="Natvig D.O."/>
        </authorList>
    </citation>
    <scope>NUCLEOTIDE SEQUENCE [LARGE SCALE GENOMIC DNA]</scope>
    <source>
        <strain evidence="7 8">CBS 609.92</strain>
    </source>
</reference>
<dbReference type="PANTHER" id="PTHR24126">
    <property type="entry name" value="ANKYRIN REPEAT, PH AND SEC7 DOMAIN CONTAINING PROTEIN SECG-RELATED"/>
    <property type="match status" value="1"/>
</dbReference>
<name>A0ABY0HHI4_9PEZI</name>
<evidence type="ECO:0000313" key="8">
    <source>
        <dbReference type="Proteomes" id="UP000294003"/>
    </source>
</evidence>
<feature type="repeat" description="ANK" evidence="3">
    <location>
        <begin position="1158"/>
        <end position="1190"/>
    </location>
</feature>
<evidence type="ECO:0000256" key="4">
    <source>
        <dbReference type="SAM" id="MobiDB-lite"/>
    </source>
</evidence>
<dbReference type="PANTHER" id="PTHR24126:SF14">
    <property type="entry name" value="ANK_REP_REGION DOMAIN-CONTAINING PROTEIN"/>
    <property type="match status" value="1"/>
</dbReference>
<dbReference type="PROSITE" id="PS50297">
    <property type="entry name" value="ANK_REP_REGION"/>
    <property type="match status" value="6"/>
</dbReference>
<feature type="repeat" description="ANK" evidence="3">
    <location>
        <begin position="1222"/>
        <end position="1254"/>
    </location>
</feature>
<keyword evidence="8" id="KW-1185">Reference proteome</keyword>
<keyword evidence="1" id="KW-0677">Repeat</keyword>
<evidence type="ECO:0000256" key="6">
    <source>
        <dbReference type="SAM" id="SignalP"/>
    </source>
</evidence>
<feature type="repeat" description="ANK" evidence="3">
    <location>
        <begin position="1190"/>
        <end position="1222"/>
    </location>
</feature>
<dbReference type="EMBL" id="QJNS01000034">
    <property type="protein sequence ID" value="RYO91954.1"/>
    <property type="molecule type" value="Genomic_DNA"/>
</dbReference>
<feature type="repeat" description="ANK" evidence="3">
    <location>
        <begin position="1070"/>
        <end position="1102"/>
    </location>
</feature>
<protein>
    <submittedName>
        <fullName evidence="7">Uncharacterized protein</fullName>
    </submittedName>
</protein>
<feature type="transmembrane region" description="Helical" evidence="5">
    <location>
        <begin position="331"/>
        <end position="350"/>
    </location>
</feature>
<keyword evidence="2 3" id="KW-0040">ANK repeat</keyword>
<keyword evidence="5" id="KW-0472">Membrane</keyword>
<evidence type="ECO:0000256" key="3">
    <source>
        <dbReference type="PROSITE-ProRule" id="PRU00023"/>
    </source>
</evidence>
<feature type="region of interest" description="Disordered" evidence="4">
    <location>
        <begin position="432"/>
        <end position="458"/>
    </location>
</feature>
<proteinExistence type="predicted"/>
<feature type="repeat" description="ANK" evidence="3">
    <location>
        <begin position="1290"/>
        <end position="1319"/>
    </location>
</feature>
<dbReference type="Proteomes" id="UP000294003">
    <property type="component" value="Unassembled WGS sequence"/>
</dbReference>
<evidence type="ECO:0000313" key="7">
    <source>
        <dbReference type="EMBL" id="RYO91954.1"/>
    </source>
</evidence>
<dbReference type="InterPro" id="IPR036770">
    <property type="entry name" value="Ankyrin_rpt-contain_sf"/>
</dbReference>
<dbReference type="InterPro" id="IPR002110">
    <property type="entry name" value="Ankyrin_rpt"/>
</dbReference>
<dbReference type="Gene3D" id="1.25.40.20">
    <property type="entry name" value="Ankyrin repeat-containing domain"/>
    <property type="match status" value="2"/>
</dbReference>
<feature type="transmembrane region" description="Helical" evidence="5">
    <location>
        <begin position="197"/>
        <end position="224"/>
    </location>
</feature>
<gene>
    <name evidence="7" type="ORF">DL762_001892</name>
</gene>
<feature type="chain" id="PRO_5047349750" evidence="6">
    <location>
        <begin position="19"/>
        <end position="1466"/>
    </location>
</feature>
<comment type="caution">
    <text evidence="7">The sequence shown here is derived from an EMBL/GenBank/DDBJ whole genome shotgun (WGS) entry which is preliminary data.</text>
</comment>
<evidence type="ECO:0000256" key="1">
    <source>
        <dbReference type="ARBA" id="ARBA00022737"/>
    </source>
</evidence>
<evidence type="ECO:0000256" key="5">
    <source>
        <dbReference type="SAM" id="Phobius"/>
    </source>
</evidence>
<organism evidence="7 8">
    <name type="scientific">Monosporascus cannonballus</name>
    <dbReference type="NCBI Taxonomy" id="155416"/>
    <lineage>
        <taxon>Eukaryota</taxon>
        <taxon>Fungi</taxon>
        <taxon>Dikarya</taxon>
        <taxon>Ascomycota</taxon>
        <taxon>Pezizomycotina</taxon>
        <taxon>Sordariomycetes</taxon>
        <taxon>Xylariomycetidae</taxon>
        <taxon>Xylariales</taxon>
        <taxon>Xylariales incertae sedis</taxon>
        <taxon>Monosporascus</taxon>
    </lineage>
</organism>
<sequence>MVQCLLFAVFALVPGVRAGEDLSDFSNNLATDLGPLLALFGDSITVQYLSESTSFLDYFIFAMAPIGIITAVVSTIRVCGSPSLRAFIGRSQEGDATIEAALCTSTSRDVCEMFNKGGITRVLGRPSILELIHSPSCGRNENLNLFRSYLESASVSCEWVRTTRPAATQSGRWTNTETLAPTPNLSLNVGIIQRPRWVYSAVAGIGFILQSFTLALAGVGVWVLDWTLSEDSEASGTAARDYAPSMFIIGTVLLSAGMWSCAALIGQTTHEIRFERQGPQESWLSQLIWLQPGPQVIGDQSFDPFAVFEQEDKPLKVWTSSTKDLTKKYEAHTWIAISMVLVGYTMQFIGLRGMKAWISLTQMGITVIMSFLRGMLRAQRLNKNDNALRDMPDLVAGHELDWLTFELIKRSSTKQEPFWRFYGRYREARERRNDDVSRKTPGSGRNSASELQPQQPDDEVKKAYVLQSAKIGSQLACEDMLSIRKRLALLTGHLHAGRRIPGDCQAWKDDYVRVRKNAKNLSAAVCMAAKSLHTSRRAERYELYIQASSAFCGSGKGPEYGLMDILVPLRSPQNSQQSTWDIDSAILESVLGLWMWSLIHNPQSVTYDDFGNKVSRAEEVKRGRIVAADALKKPDTQPELNLWLGPDDDVKFNDGILTLPDSVDDDGLSGLWSCDFQEERWNMQTQAAARLYQGTRFCGWNLVYEALAFRTAGSAGTSPVSSHADPRRGDVQIQYVRTEQSMLDVCTQELFTALLMSLIRHTGAGVTTVVESGGRVRLKNPVVDSFAKAFTENNLGSNSDALLCIIPALGEHARPSPDRLLGAVFKEVEGYRKQSEWKRAETLLRWVCEYQDTISTHSHDNLIMESLRAIGELYRWSLASYCAGDSMSDERRRFGAEGIEWMQKRYEQARAAGIRAILNDYQYVQESIATPPPQREVAMKGFMQAIRDRKRKDALRWLCFLDARGFYSRDLNAALPLAMRNEWDEVVLACLELKADVNSQDEEGRTALSYSAELGSERWAERFIDLGARLDWADTSQNTPLAWAVKGGHLKLAKDLLDTRQVNLDIRNSDGETPLWQAADKGDEGMVQLLLARGADSEVRDNYHFQTPLWCSIENGNASILSLLLAHGADVEARNYEYRPASDWKPADEHKYVGTDERWRTPLYRAAELGNETIVRLLIENGANTQAEVNGDTALKRAADTGQTAIVRLFLLDGFNIETKVRGCTLMELAVRNGHSDLVRMLLQEGANFESRCPGDKSMLCKAASRGYDDIVRLLLKAGAAIEYASWEGTPLYLAALYRNEAIVRLLLEHGANPDSRGLKSGSTPLQAAAYTGQQLVAQMLIENGADVHLKNKYECTALWKATYYGHEAIVRLLLQHGAGAELDGISGLPRFMNLEKTIETRNEEKLSWVDEQQDEEAVEEKKKEFAAGMAKLRAILRLLQEHQAEKHSACCVAAVTICSSQPADI</sequence>